<dbReference type="AlphaFoldDB" id="A0A386Z9K5"/>
<dbReference type="Pfam" id="PF04073">
    <property type="entry name" value="tRNA_edit"/>
    <property type="match status" value="1"/>
</dbReference>
<dbReference type="PANTHER" id="PTHR30411:SF1">
    <property type="entry name" value="CYTOPLASMIC PROTEIN"/>
    <property type="match status" value="1"/>
</dbReference>
<dbReference type="OrthoDB" id="8536235at2"/>
<evidence type="ECO:0000313" key="3">
    <source>
        <dbReference type="Proteomes" id="UP000267164"/>
    </source>
</evidence>
<dbReference type="PANTHER" id="PTHR30411">
    <property type="entry name" value="CYTOPLASMIC PROTEIN"/>
    <property type="match status" value="1"/>
</dbReference>
<dbReference type="InterPro" id="IPR007214">
    <property type="entry name" value="YbaK/aa-tRNA-synth-assoc-dom"/>
</dbReference>
<dbReference type="KEGG" id="nyu:D7D52_03990"/>
<evidence type="ECO:0000259" key="1">
    <source>
        <dbReference type="Pfam" id="PF04073"/>
    </source>
</evidence>
<gene>
    <name evidence="2" type="ORF">D7D52_03990</name>
</gene>
<protein>
    <submittedName>
        <fullName evidence="2">YbaK/EbsC family protein</fullName>
    </submittedName>
</protein>
<proteinExistence type="predicted"/>
<dbReference type="EMBL" id="CP032568">
    <property type="protein sequence ID" value="AYF73169.1"/>
    <property type="molecule type" value="Genomic_DNA"/>
</dbReference>
<name>A0A386Z9K5_9NOCA</name>
<reference evidence="2 3" key="1">
    <citation type="submission" date="2018-09" db="EMBL/GenBank/DDBJ databases">
        <title>Nocardia yunnanensis sp. nov., an actinomycete isolated from a soil sample.</title>
        <authorList>
            <person name="Zhang J."/>
        </authorList>
    </citation>
    <scope>NUCLEOTIDE SEQUENCE [LARGE SCALE GENOMIC DNA]</scope>
    <source>
        <strain evidence="2 3">CFHS0054</strain>
    </source>
</reference>
<dbReference type="Gene3D" id="3.90.960.10">
    <property type="entry name" value="YbaK/aminoacyl-tRNA synthetase-associated domain"/>
    <property type="match status" value="1"/>
</dbReference>
<sequence>MRRSLPPVASKVSDTLIARGHHGVIITQPTPTHTAQEAAAALGVTVGAITKSLVFLLDDDPVLLLVSGAHQVHLDRTGRRLDGTLTRAPAAMVREVTGQPIGGVAPLGHPTNLPTFVDNALSRHQELWAAGGHPNTVFRTTFGELCRITAGLAIDVD</sequence>
<accession>A0A386Z9K5</accession>
<dbReference type="SUPFAM" id="SSF55826">
    <property type="entry name" value="YbaK/ProRS associated domain"/>
    <property type="match status" value="1"/>
</dbReference>
<keyword evidence="3" id="KW-1185">Reference proteome</keyword>
<feature type="domain" description="YbaK/aminoacyl-tRNA synthetase-associated" evidence="1">
    <location>
        <begin position="31"/>
        <end position="144"/>
    </location>
</feature>
<dbReference type="GO" id="GO:0002161">
    <property type="term" value="F:aminoacyl-tRNA deacylase activity"/>
    <property type="evidence" value="ECO:0007669"/>
    <property type="project" value="InterPro"/>
</dbReference>
<dbReference type="Proteomes" id="UP000267164">
    <property type="component" value="Chromosome"/>
</dbReference>
<dbReference type="CDD" id="cd04333">
    <property type="entry name" value="ProX_deacylase"/>
    <property type="match status" value="1"/>
</dbReference>
<dbReference type="RefSeq" id="WP_120735107.1">
    <property type="nucleotide sequence ID" value="NZ_CP032568.1"/>
</dbReference>
<evidence type="ECO:0000313" key="2">
    <source>
        <dbReference type="EMBL" id="AYF73169.1"/>
    </source>
</evidence>
<dbReference type="InterPro" id="IPR036754">
    <property type="entry name" value="YbaK/aa-tRNA-synt-asso_dom_sf"/>
</dbReference>
<organism evidence="2 3">
    <name type="scientific">Nocardia yunnanensis</name>
    <dbReference type="NCBI Taxonomy" id="2382165"/>
    <lineage>
        <taxon>Bacteria</taxon>
        <taxon>Bacillati</taxon>
        <taxon>Actinomycetota</taxon>
        <taxon>Actinomycetes</taxon>
        <taxon>Mycobacteriales</taxon>
        <taxon>Nocardiaceae</taxon>
        <taxon>Nocardia</taxon>
    </lineage>
</organism>